<dbReference type="InterPro" id="IPR005178">
    <property type="entry name" value="Ostalpha/TMEM184C"/>
</dbReference>
<evidence type="ECO:0000256" key="3">
    <source>
        <dbReference type="ARBA" id="ARBA00022989"/>
    </source>
</evidence>
<evidence type="ECO:0000256" key="5">
    <source>
        <dbReference type="SAM" id="Phobius"/>
    </source>
</evidence>
<feature type="transmembrane region" description="Helical" evidence="5">
    <location>
        <begin position="12"/>
        <end position="31"/>
    </location>
</feature>
<dbReference type="SMART" id="SM01417">
    <property type="entry name" value="Solute_trans_a"/>
    <property type="match status" value="1"/>
</dbReference>
<dbReference type="GO" id="GO:0016020">
    <property type="term" value="C:membrane"/>
    <property type="evidence" value="ECO:0007669"/>
    <property type="project" value="UniProtKB-SubCell"/>
</dbReference>
<feature type="transmembrane region" description="Helical" evidence="5">
    <location>
        <begin position="265"/>
        <end position="283"/>
    </location>
</feature>
<organism evidence="6 7">
    <name type="scientific">Rhododendron simsii</name>
    <name type="common">Sims's rhododendron</name>
    <dbReference type="NCBI Taxonomy" id="118357"/>
    <lineage>
        <taxon>Eukaryota</taxon>
        <taxon>Viridiplantae</taxon>
        <taxon>Streptophyta</taxon>
        <taxon>Embryophyta</taxon>
        <taxon>Tracheophyta</taxon>
        <taxon>Spermatophyta</taxon>
        <taxon>Magnoliopsida</taxon>
        <taxon>eudicotyledons</taxon>
        <taxon>Gunneridae</taxon>
        <taxon>Pentapetalae</taxon>
        <taxon>asterids</taxon>
        <taxon>Ericales</taxon>
        <taxon>Ericaceae</taxon>
        <taxon>Ericoideae</taxon>
        <taxon>Rhodoreae</taxon>
        <taxon>Rhododendron</taxon>
    </lineage>
</organism>
<evidence type="ECO:0000256" key="4">
    <source>
        <dbReference type="ARBA" id="ARBA00023136"/>
    </source>
</evidence>
<dbReference type="PANTHER" id="PTHR23423">
    <property type="entry name" value="ORGANIC SOLUTE TRANSPORTER-RELATED"/>
    <property type="match status" value="1"/>
</dbReference>
<keyword evidence="3 5" id="KW-1133">Transmembrane helix</keyword>
<sequence>MDISTMDRGQITLLGSAVCVMLTMHFTIQLLSQHVFYWKNPKEQKAIIIIILMAPIYAIVSFVGLVDIQGSKPFFMFLGSIKECYEALVIAKFLVLMYSYLKISISKNIVPDEIKGREIHHSFPMTLFQIFDDFFFLQTAASYCASKPQNPEASQVLDLAVCCHSPDMLLFYDNVTDSWNVSQLVELDIHHDSQRFSFIGSVFIGDILSCLCKRVGTSQASCKVHVHQRNCLLLFLAVICTITLYHQIGYPFLFLKEWKELGKGIVLEILVALGIIKSNHFWLDVEHIEEAIQNVLVCLEMVVFAVLQQYAYHVAPYSGDAATKMESTKKNE</sequence>
<keyword evidence="7" id="KW-1185">Reference proteome</keyword>
<evidence type="ECO:0000313" key="6">
    <source>
        <dbReference type="EMBL" id="KAF7119634.1"/>
    </source>
</evidence>
<feature type="transmembrane region" description="Helical" evidence="5">
    <location>
        <begin position="46"/>
        <end position="66"/>
    </location>
</feature>
<dbReference type="Proteomes" id="UP000626092">
    <property type="component" value="Unassembled WGS sequence"/>
</dbReference>
<dbReference type="AlphaFoldDB" id="A0A834FYU4"/>
<keyword evidence="4 5" id="KW-0472">Membrane</keyword>
<feature type="transmembrane region" description="Helical" evidence="5">
    <location>
        <begin position="231"/>
        <end position="253"/>
    </location>
</feature>
<evidence type="ECO:0000256" key="2">
    <source>
        <dbReference type="ARBA" id="ARBA00022692"/>
    </source>
</evidence>
<dbReference type="EMBL" id="WJXA01000013">
    <property type="protein sequence ID" value="KAF7119634.1"/>
    <property type="molecule type" value="Genomic_DNA"/>
</dbReference>
<evidence type="ECO:0000256" key="1">
    <source>
        <dbReference type="ARBA" id="ARBA00004141"/>
    </source>
</evidence>
<reference evidence="6" key="1">
    <citation type="submission" date="2019-11" db="EMBL/GenBank/DDBJ databases">
        <authorList>
            <person name="Liu Y."/>
            <person name="Hou J."/>
            <person name="Li T.-Q."/>
            <person name="Guan C.-H."/>
            <person name="Wu X."/>
            <person name="Wu H.-Z."/>
            <person name="Ling F."/>
            <person name="Zhang R."/>
            <person name="Shi X.-G."/>
            <person name="Ren J.-P."/>
            <person name="Chen E.-F."/>
            <person name="Sun J.-M."/>
        </authorList>
    </citation>
    <scope>NUCLEOTIDE SEQUENCE</scope>
    <source>
        <strain evidence="6">Adult_tree_wgs_1</strain>
        <tissue evidence="6">Leaves</tissue>
    </source>
</reference>
<proteinExistence type="predicted"/>
<dbReference type="Pfam" id="PF03619">
    <property type="entry name" value="Solute_trans_a"/>
    <property type="match status" value="2"/>
</dbReference>
<name>A0A834FYU4_RHOSS</name>
<comment type="caution">
    <text evidence="6">The sequence shown here is derived from an EMBL/GenBank/DDBJ whole genome shotgun (WGS) entry which is preliminary data.</text>
</comment>
<evidence type="ECO:0000313" key="7">
    <source>
        <dbReference type="Proteomes" id="UP000626092"/>
    </source>
</evidence>
<gene>
    <name evidence="6" type="ORF">RHSIM_Rhsim13G0174200</name>
</gene>
<accession>A0A834FYU4</accession>
<feature type="transmembrane region" description="Helical" evidence="5">
    <location>
        <begin position="295"/>
        <end position="312"/>
    </location>
</feature>
<comment type="subcellular location">
    <subcellularLocation>
        <location evidence="1">Membrane</location>
        <topology evidence="1">Multi-pass membrane protein</topology>
    </subcellularLocation>
</comment>
<protein>
    <submittedName>
        <fullName evidence="6">Uncharacterized protein</fullName>
    </submittedName>
</protein>
<keyword evidence="2 5" id="KW-0812">Transmembrane</keyword>
<dbReference type="OrthoDB" id="5348404at2759"/>